<name>A0A2W1MX53_9FLAO</name>
<proteinExistence type="predicted"/>
<dbReference type="InterPro" id="IPR019861">
    <property type="entry name" value="PorP/SprF_Bacteroidetes"/>
</dbReference>
<comment type="caution">
    <text evidence="2">The sequence shown here is derived from an EMBL/GenBank/DDBJ whole genome shotgun (WGS) entry which is preliminary data.</text>
</comment>
<keyword evidence="1" id="KW-0732">Signal</keyword>
<dbReference type="Proteomes" id="UP000249248">
    <property type="component" value="Unassembled WGS sequence"/>
</dbReference>
<gene>
    <name evidence="2" type="ORF">DNU06_10680</name>
</gene>
<dbReference type="Pfam" id="PF11751">
    <property type="entry name" value="PorP_SprF"/>
    <property type="match status" value="1"/>
</dbReference>
<dbReference type="OrthoDB" id="1186563at2"/>
<dbReference type="NCBIfam" id="TIGR03519">
    <property type="entry name" value="T9SS_PorP_fam"/>
    <property type="match status" value="1"/>
</dbReference>
<dbReference type="RefSeq" id="WP_111063328.1">
    <property type="nucleotide sequence ID" value="NZ_JBHUCU010000007.1"/>
</dbReference>
<evidence type="ECO:0000256" key="1">
    <source>
        <dbReference type="SAM" id="SignalP"/>
    </source>
</evidence>
<accession>A0A2W1MX53</accession>
<evidence type="ECO:0000313" key="2">
    <source>
        <dbReference type="EMBL" id="PZE16719.1"/>
    </source>
</evidence>
<evidence type="ECO:0008006" key="4">
    <source>
        <dbReference type="Google" id="ProtNLM"/>
    </source>
</evidence>
<dbReference type="AlphaFoldDB" id="A0A2W1MX53"/>
<sequence>MTRLKKRLFILCLGVAGFSFGQDPVFSQFYANPIYLNPAMAGTNGCPRVNFNYRNQWPSIPGAFVTNTVSYDQYVNVLHGGIAISMMNDMAGQNTINWNSLNLAYSYHLQASKKYTFLFGAQAGWNQKFVDWNKLTFGDMIDPRKGFIYQTGDLPSGRVFDNGWGTKGFFDVSAGVVAFSKNFYAGASAKHLNTPNESVIAGSSELPIFFTGHMGATIDLAKNSKYAEDITLSPNIIYTRQGEFNQLNLGVYVKYSAFTAGAWIRQGDAFILSIGVDTGAFRFGYSYDITTSTLSNASGGSHELSVGLNFNCKKPIKKFRTISCPSF</sequence>
<protein>
    <recommendedName>
        <fullName evidence="4">Type IX secretion system membrane protein PorP/SprF</fullName>
    </recommendedName>
</protein>
<evidence type="ECO:0000313" key="3">
    <source>
        <dbReference type="Proteomes" id="UP000249248"/>
    </source>
</evidence>
<reference evidence="2 3" key="1">
    <citation type="submission" date="2018-06" db="EMBL/GenBank/DDBJ databases">
        <title>The draft genome sequence of Crocinitomix sp. SM1701.</title>
        <authorList>
            <person name="Zhang X."/>
        </authorList>
    </citation>
    <scope>NUCLEOTIDE SEQUENCE [LARGE SCALE GENOMIC DNA]</scope>
    <source>
        <strain evidence="2 3">SM1701</strain>
    </source>
</reference>
<organism evidence="2 3">
    <name type="scientific">Putridiphycobacter roseus</name>
    <dbReference type="NCBI Taxonomy" id="2219161"/>
    <lineage>
        <taxon>Bacteria</taxon>
        <taxon>Pseudomonadati</taxon>
        <taxon>Bacteroidota</taxon>
        <taxon>Flavobacteriia</taxon>
        <taxon>Flavobacteriales</taxon>
        <taxon>Crocinitomicaceae</taxon>
        <taxon>Putridiphycobacter</taxon>
    </lineage>
</organism>
<keyword evidence="3" id="KW-1185">Reference proteome</keyword>
<feature type="signal peptide" evidence="1">
    <location>
        <begin position="1"/>
        <end position="21"/>
    </location>
</feature>
<dbReference type="EMBL" id="QKSB01000006">
    <property type="protein sequence ID" value="PZE16719.1"/>
    <property type="molecule type" value="Genomic_DNA"/>
</dbReference>
<feature type="chain" id="PRO_5016001069" description="Type IX secretion system membrane protein PorP/SprF" evidence="1">
    <location>
        <begin position="22"/>
        <end position="327"/>
    </location>
</feature>